<dbReference type="PANTHER" id="PTHR43522:SF2">
    <property type="entry name" value="TRANSKETOLASE 1-RELATED"/>
    <property type="match status" value="1"/>
</dbReference>
<evidence type="ECO:0000256" key="9">
    <source>
        <dbReference type="RuleBase" id="RU004996"/>
    </source>
</evidence>
<protein>
    <recommendedName>
        <fullName evidence="2 8">Transketolase</fullName>
        <ecNumber evidence="2 8">2.2.1.1</ecNumber>
    </recommendedName>
</protein>
<evidence type="ECO:0000256" key="7">
    <source>
        <dbReference type="ARBA" id="ARBA00049473"/>
    </source>
</evidence>
<name>A0ABX8JCP7_9BACT</name>
<evidence type="ECO:0000256" key="2">
    <source>
        <dbReference type="ARBA" id="ARBA00013152"/>
    </source>
</evidence>
<comment type="cofactor">
    <cofactor evidence="9">
        <name>Mg(2+)</name>
        <dbReference type="ChEBI" id="CHEBI:18420"/>
    </cofactor>
    <cofactor evidence="9">
        <name>Ca(2+)</name>
        <dbReference type="ChEBI" id="CHEBI:29108"/>
    </cofactor>
    <cofactor evidence="9">
        <name>Mn(2+)</name>
        <dbReference type="ChEBI" id="CHEBI:29035"/>
    </cofactor>
    <cofactor evidence="9">
        <name>Co(2+)</name>
        <dbReference type="ChEBI" id="CHEBI:48828"/>
    </cofactor>
    <text evidence="9">Binds 1 Mg(2+) ion per subunit. Can also utilize other divalent metal cations, such as Ca(2+), Mn(2+) and Co(2+).</text>
</comment>
<dbReference type="NCBIfam" id="TIGR00232">
    <property type="entry name" value="tktlase_bact"/>
    <property type="match status" value="1"/>
</dbReference>
<dbReference type="PANTHER" id="PTHR43522">
    <property type="entry name" value="TRANSKETOLASE"/>
    <property type="match status" value="1"/>
</dbReference>
<dbReference type="InterPro" id="IPR005478">
    <property type="entry name" value="Transketolase_bac-like"/>
</dbReference>
<feature type="domain" description="Transketolase-like pyrimidine-binding" evidence="10">
    <location>
        <begin position="362"/>
        <end position="548"/>
    </location>
</feature>
<dbReference type="PROSITE" id="PS00802">
    <property type="entry name" value="TRANSKETOLASE_2"/>
    <property type="match status" value="1"/>
</dbReference>
<dbReference type="PROSITE" id="PS00801">
    <property type="entry name" value="TRANSKETOLASE_1"/>
    <property type="match status" value="1"/>
</dbReference>
<dbReference type="InterPro" id="IPR005474">
    <property type="entry name" value="Transketolase_N"/>
</dbReference>
<evidence type="ECO:0000256" key="3">
    <source>
        <dbReference type="ARBA" id="ARBA00022679"/>
    </source>
</evidence>
<dbReference type="CDD" id="cd07033">
    <property type="entry name" value="TPP_PYR_DXS_TK_like"/>
    <property type="match status" value="1"/>
</dbReference>
<comment type="subunit">
    <text evidence="1 9">Homodimer.</text>
</comment>
<dbReference type="GO" id="GO:0004802">
    <property type="term" value="F:transketolase activity"/>
    <property type="evidence" value="ECO:0007669"/>
    <property type="project" value="UniProtKB-EC"/>
</dbReference>
<evidence type="ECO:0000313" key="11">
    <source>
        <dbReference type="EMBL" id="QWV96184.1"/>
    </source>
</evidence>
<accession>A0ABX8JCP7</accession>
<keyword evidence="12" id="KW-1185">Reference proteome</keyword>
<proteinExistence type="inferred from homology"/>
<evidence type="ECO:0000256" key="8">
    <source>
        <dbReference type="NCBIfam" id="TIGR00232"/>
    </source>
</evidence>
<dbReference type="SMART" id="SM00861">
    <property type="entry name" value="Transket_pyr"/>
    <property type="match status" value="1"/>
</dbReference>
<sequence length="690" mass="74351">MTTHPVTDPAADLDQLCINTLRFLAVDAIQKANSGHPGMPMGAAAMAYQLWTRFLKHNPADPGWFDRDRFVLSAGHGSMLLYSLLHLTGYDLPLEEIRRFRQWGSRTPGHPERGLTPGVEVSTGPLGQGFGNAVGMAMAEAHLAARFNRPGFRLIDHYSYLIAGDGDLMEGVVSEAASLAGHLRLGKLICLYDDNRITLAASTSLSFSEDRAARFAAFGWQVLEVEDGNDLAAIAGALDEARAESRRPSLIMVRTRIGFGSGKQDSFEAHGAPLGADEVLRSKKRLGWPPEPEFLIPQPALGHFRRALEQGGAAQREWEALRARYAVEYPEPAAELELALSGELPAGWQEALPEFPADEKGMATRAASGKVLNALAGRLPQLFGGSADLNPSTVTALAGKGDFQSESWQPEDRQGAVGGEWGAGGANVHFGVREHGMAAILNGMAAHGGTIPFGATFLTFSDYLRPSLRLAALSDLKVVHVFTHDSIALGEDGPTHQPVEHLASLRAIPRLIVLRPGDANESAFAWRAALSIRNRPVALVLSRQAVPTLDRERYAPAQGLLQGGYVLADFEGDGTRLILIATGSEVPLALKARLRLKEEGLAVRVVSLPSWELFDEQPREYREAVLPRDVPLRVAVEAGSPQGWHRYVGDAGVVLGVEGYGASAPGDRVLEEYGFTVANLCRLALQLAGR</sequence>
<keyword evidence="3 9" id="KW-0808">Transferase</keyword>
<dbReference type="InterPro" id="IPR020826">
    <property type="entry name" value="Transketolase_BS"/>
</dbReference>
<dbReference type="InterPro" id="IPR049557">
    <property type="entry name" value="Transketolase_CS"/>
</dbReference>
<keyword evidence="5 9" id="KW-0460">Magnesium</keyword>
<dbReference type="EMBL" id="CP076724">
    <property type="protein sequence ID" value="QWV96184.1"/>
    <property type="molecule type" value="Genomic_DNA"/>
</dbReference>
<dbReference type="Pfam" id="PF00456">
    <property type="entry name" value="Transketolase_N"/>
    <property type="match status" value="1"/>
</dbReference>
<evidence type="ECO:0000256" key="1">
    <source>
        <dbReference type="ARBA" id="ARBA00011738"/>
    </source>
</evidence>
<dbReference type="EC" id="2.2.1.1" evidence="2 8"/>
<comment type="similarity">
    <text evidence="9">Belongs to the transketolase family.</text>
</comment>
<keyword evidence="6 9" id="KW-0786">Thiamine pyrophosphate</keyword>
<dbReference type="InterPro" id="IPR005475">
    <property type="entry name" value="Transketolase-like_Pyr-bd"/>
</dbReference>
<dbReference type="InterPro" id="IPR033247">
    <property type="entry name" value="Transketolase_fam"/>
</dbReference>
<gene>
    <name evidence="11" type="primary">tkt</name>
    <name evidence="11" type="ORF">KP005_12420</name>
</gene>
<evidence type="ECO:0000313" key="12">
    <source>
        <dbReference type="Proteomes" id="UP000683493"/>
    </source>
</evidence>
<dbReference type="Pfam" id="PF02779">
    <property type="entry name" value="Transket_pyr"/>
    <property type="match status" value="1"/>
</dbReference>
<evidence type="ECO:0000256" key="4">
    <source>
        <dbReference type="ARBA" id="ARBA00022723"/>
    </source>
</evidence>
<reference evidence="11 12" key="1">
    <citation type="submission" date="2021-06" db="EMBL/GenBank/DDBJ databases">
        <title>Gemonas diversity in paddy soil.</title>
        <authorList>
            <person name="Liu G."/>
        </authorList>
    </citation>
    <scope>NUCLEOTIDE SEQUENCE [LARGE SCALE GENOMIC DNA]</scope>
    <source>
        <strain evidence="11 12">RG29</strain>
    </source>
</reference>
<dbReference type="Proteomes" id="UP000683493">
    <property type="component" value="Chromosome"/>
</dbReference>
<dbReference type="InterPro" id="IPR055152">
    <property type="entry name" value="Transketolase-like_C_2"/>
</dbReference>
<evidence type="ECO:0000256" key="6">
    <source>
        <dbReference type="ARBA" id="ARBA00023052"/>
    </source>
</evidence>
<dbReference type="CDD" id="cd02012">
    <property type="entry name" value="TPP_TK"/>
    <property type="match status" value="1"/>
</dbReference>
<comment type="catalytic activity">
    <reaction evidence="7 9">
        <text>D-sedoheptulose 7-phosphate + D-glyceraldehyde 3-phosphate = aldehydo-D-ribose 5-phosphate + D-xylulose 5-phosphate</text>
        <dbReference type="Rhea" id="RHEA:10508"/>
        <dbReference type="ChEBI" id="CHEBI:57483"/>
        <dbReference type="ChEBI" id="CHEBI:57737"/>
        <dbReference type="ChEBI" id="CHEBI:58273"/>
        <dbReference type="ChEBI" id="CHEBI:59776"/>
        <dbReference type="EC" id="2.2.1.1"/>
    </reaction>
</comment>
<evidence type="ECO:0000259" key="10">
    <source>
        <dbReference type="SMART" id="SM00861"/>
    </source>
</evidence>
<keyword evidence="9" id="KW-0106">Calcium</keyword>
<evidence type="ECO:0000256" key="5">
    <source>
        <dbReference type="ARBA" id="ARBA00022842"/>
    </source>
</evidence>
<dbReference type="Pfam" id="PF22613">
    <property type="entry name" value="Transketolase_C_1"/>
    <property type="match status" value="1"/>
</dbReference>
<keyword evidence="4 9" id="KW-0479">Metal-binding</keyword>
<comment type="cofactor">
    <cofactor evidence="9">
        <name>thiamine diphosphate</name>
        <dbReference type="ChEBI" id="CHEBI:58937"/>
    </cofactor>
    <text evidence="9">Binds 1 thiamine pyrophosphate per subunit.</text>
</comment>
<organism evidence="11 12">
    <name type="scientific">Geomonas diazotrophica</name>
    <dbReference type="NCBI Taxonomy" id="2843197"/>
    <lineage>
        <taxon>Bacteria</taxon>
        <taxon>Pseudomonadati</taxon>
        <taxon>Thermodesulfobacteriota</taxon>
        <taxon>Desulfuromonadia</taxon>
        <taxon>Geobacterales</taxon>
        <taxon>Geobacteraceae</taxon>
        <taxon>Geomonas</taxon>
    </lineage>
</organism>
<comment type="function">
    <text evidence="9">Catalyzes the transfer of a two-carbon ketol group from a ketose donor to an aldose acceptor, via a covalent intermediate with the cofactor thiamine pyrophosphate.</text>
</comment>